<feature type="compositionally biased region" description="Basic and acidic residues" evidence="1">
    <location>
        <begin position="285"/>
        <end position="294"/>
    </location>
</feature>
<feature type="region of interest" description="Disordered" evidence="1">
    <location>
        <begin position="53"/>
        <end position="74"/>
    </location>
</feature>
<dbReference type="CDD" id="cd12797">
    <property type="entry name" value="M23_peptidase"/>
    <property type="match status" value="1"/>
</dbReference>
<dbReference type="InterPro" id="IPR050570">
    <property type="entry name" value="Cell_wall_metabolism_enzyme"/>
</dbReference>
<dbReference type="Gene3D" id="2.70.70.10">
    <property type="entry name" value="Glucose Permease (Domain IIA)"/>
    <property type="match status" value="1"/>
</dbReference>
<dbReference type="RefSeq" id="WP_388039949.1">
    <property type="nucleotide sequence ID" value="NZ_JBHUEK010000025.1"/>
</dbReference>
<dbReference type="Pfam" id="PF01551">
    <property type="entry name" value="Peptidase_M23"/>
    <property type="match status" value="1"/>
</dbReference>
<dbReference type="PANTHER" id="PTHR21666:SF291">
    <property type="entry name" value="STAGE II SPORULATION PROTEIN Q"/>
    <property type="match status" value="1"/>
</dbReference>
<dbReference type="InterPro" id="IPR016047">
    <property type="entry name" value="M23ase_b-sheet_dom"/>
</dbReference>
<evidence type="ECO:0000256" key="2">
    <source>
        <dbReference type="SAM" id="Phobius"/>
    </source>
</evidence>
<feature type="compositionally biased region" description="Basic and acidic residues" evidence="1">
    <location>
        <begin position="234"/>
        <end position="268"/>
    </location>
</feature>
<gene>
    <name evidence="4" type="ORF">ACFSFW_16705</name>
</gene>
<keyword evidence="2" id="KW-1133">Transmembrane helix</keyword>
<feature type="transmembrane region" description="Helical" evidence="2">
    <location>
        <begin position="23"/>
        <end position="43"/>
    </location>
</feature>
<keyword evidence="2" id="KW-0812">Transmembrane</keyword>
<reference evidence="5" key="1">
    <citation type="journal article" date="2019" name="Int. J. Syst. Evol. Microbiol.">
        <title>The Global Catalogue of Microorganisms (GCM) 10K type strain sequencing project: providing services to taxonomists for standard genome sequencing and annotation.</title>
        <authorList>
            <consortium name="The Broad Institute Genomics Platform"/>
            <consortium name="The Broad Institute Genome Sequencing Center for Infectious Disease"/>
            <person name="Wu L."/>
            <person name="Ma J."/>
        </authorList>
    </citation>
    <scope>NUCLEOTIDE SEQUENCE [LARGE SCALE GENOMIC DNA]</scope>
    <source>
        <strain evidence="5">CCUG 15531</strain>
    </source>
</reference>
<accession>A0ABW4MS48</accession>
<keyword evidence="5" id="KW-1185">Reference proteome</keyword>
<protein>
    <submittedName>
        <fullName evidence="4">Peptidoglycan DD-metalloendopeptidase family protein</fullName>
    </submittedName>
</protein>
<name>A0ABW4MS48_9BACI</name>
<sequence length="305" mass="33437">MREEEKKRTSQKSSLQRLFRKRWVFPAIYLVSAALILTAVLWFTGNNDVADDVKNGENQPGTATGEEPSLPVNQGAENFKMPVIDEDAIQVFREFYDAEASAEKQEAALVVYNNIYSPNKGIDIVAKNGETFEVVASLAGTVTRAEKDPLHGNVVEVEHSDGVVTMYQSLADLKVAKGDVVEQGEVLGMAGENQYDEEAAIHVHFEIRNNGVAVNPIEYFGQSLTALEESEQGTEDKEAATKEEDKQPAEDKQPKEEEKPEDSKKPADEEGTPADDEGSKDEDDANSKEEENAHSTDASIGMAKA</sequence>
<evidence type="ECO:0000313" key="5">
    <source>
        <dbReference type="Proteomes" id="UP001597227"/>
    </source>
</evidence>
<dbReference type="SUPFAM" id="SSF51261">
    <property type="entry name" value="Duplicated hybrid motif"/>
    <property type="match status" value="1"/>
</dbReference>
<feature type="region of interest" description="Disordered" evidence="1">
    <location>
        <begin position="228"/>
        <end position="305"/>
    </location>
</feature>
<proteinExistence type="predicted"/>
<dbReference type="EMBL" id="JBHUEK010000025">
    <property type="protein sequence ID" value="MFD1780307.1"/>
    <property type="molecule type" value="Genomic_DNA"/>
</dbReference>
<evidence type="ECO:0000256" key="1">
    <source>
        <dbReference type="SAM" id="MobiDB-lite"/>
    </source>
</evidence>
<feature type="domain" description="M23ase beta-sheet core" evidence="3">
    <location>
        <begin position="118"/>
        <end position="216"/>
    </location>
</feature>
<comment type="caution">
    <text evidence="4">The sequence shown here is derived from an EMBL/GenBank/DDBJ whole genome shotgun (WGS) entry which is preliminary data.</text>
</comment>
<evidence type="ECO:0000259" key="3">
    <source>
        <dbReference type="Pfam" id="PF01551"/>
    </source>
</evidence>
<dbReference type="PANTHER" id="PTHR21666">
    <property type="entry name" value="PEPTIDASE-RELATED"/>
    <property type="match status" value="1"/>
</dbReference>
<dbReference type="InterPro" id="IPR011055">
    <property type="entry name" value="Dup_hybrid_motif"/>
</dbReference>
<evidence type="ECO:0000313" key="4">
    <source>
        <dbReference type="EMBL" id="MFD1780307.1"/>
    </source>
</evidence>
<organism evidence="4 5">
    <name type="scientific">Fredinandcohnia salidurans</name>
    <dbReference type="NCBI Taxonomy" id="2595041"/>
    <lineage>
        <taxon>Bacteria</taxon>
        <taxon>Bacillati</taxon>
        <taxon>Bacillota</taxon>
        <taxon>Bacilli</taxon>
        <taxon>Bacillales</taxon>
        <taxon>Bacillaceae</taxon>
        <taxon>Fredinandcohnia</taxon>
    </lineage>
</organism>
<keyword evidence="2" id="KW-0472">Membrane</keyword>
<dbReference type="Proteomes" id="UP001597227">
    <property type="component" value="Unassembled WGS sequence"/>
</dbReference>
<feature type="compositionally biased region" description="Acidic residues" evidence="1">
    <location>
        <begin position="269"/>
        <end position="284"/>
    </location>
</feature>